<accession>A0A6J5Y582</accession>
<sequence>MVRKVQSYSASTYTEEQIKRVFERHRKNSDDGLSIDNLTTAFAELGVKWPVFRAWFAMWNADEDGNGFISTDKEFRELVKYALQFEYTVR</sequence>
<gene>
    <name evidence="1" type="ORF">CURHAP_LOCUS47757</name>
    <name evidence="2" type="ORF">ORAREDHAP_LOCUS46985</name>
</gene>
<dbReference type="InterPro" id="IPR011992">
    <property type="entry name" value="EF-hand-dom_pair"/>
</dbReference>
<keyword evidence="4" id="KW-1185">Reference proteome</keyword>
<proteinExistence type="predicted"/>
<dbReference type="Proteomes" id="UP000507222">
    <property type="component" value="Unassembled WGS sequence"/>
</dbReference>
<dbReference type="Proteomes" id="UP000507245">
    <property type="component" value="Unassembled WGS sequence"/>
</dbReference>
<dbReference type="Gene3D" id="1.10.238.10">
    <property type="entry name" value="EF-hand"/>
    <property type="match status" value="1"/>
</dbReference>
<evidence type="ECO:0008006" key="5">
    <source>
        <dbReference type="Google" id="ProtNLM"/>
    </source>
</evidence>
<reference evidence="4" key="1">
    <citation type="journal article" date="2020" name="Genome Biol.">
        <title>Gamete binning: chromosome-level and haplotype-resolved genome assembly enabled by high-throughput single-cell sequencing of gamete genomes.</title>
        <authorList>
            <person name="Campoy J.A."/>
            <person name="Sun H."/>
            <person name="Goel M."/>
            <person name="Jiao W.-B."/>
            <person name="Folz-Donahue K."/>
            <person name="Wang N."/>
            <person name="Rubio M."/>
            <person name="Liu C."/>
            <person name="Kukat C."/>
            <person name="Ruiz D."/>
            <person name="Huettel B."/>
            <person name="Schneeberger K."/>
        </authorList>
    </citation>
    <scope>NUCLEOTIDE SEQUENCE [LARGE SCALE GENOMIC DNA]</scope>
    <source>
        <strain evidence="4">cv. Rojo Pasion</strain>
    </source>
</reference>
<dbReference type="EMBL" id="CAEKDK010000008">
    <property type="protein sequence ID" value="CAB4289240.1"/>
    <property type="molecule type" value="Genomic_DNA"/>
</dbReference>
<dbReference type="EMBL" id="CAEKKB010000008">
    <property type="protein sequence ID" value="CAB4319557.1"/>
    <property type="molecule type" value="Genomic_DNA"/>
</dbReference>
<dbReference type="OrthoDB" id="26525at2759"/>
<protein>
    <recommendedName>
        <fullName evidence="5">EF-hand domain-containing protein</fullName>
    </recommendedName>
</protein>
<name>A0A6J5Y582_PRUAR</name>
<evidence type="ECO:0000313" key="3">
    <source>
        <dbReference type="Proteomes" id="UP000507222"/>
    </source>
</evidence>
<dbReference type="AlphaFoldDB" id="A0A6J5Y582"/>
<organism evidence="2 4">
    <name type="scientific">Prunus armeniaca</name>
    <name type="common">Apricot</name>
    <name type="synonym">Armeniaca vulgaris</name>
    <dbReference type="NCBI Taxonomy" id="36596"/>
    <lineage>
        <taxon>Eukaryota</taxon>
        <taxon>Viridiplantae</taxon>
        <taxon>Streptophyta</taxon>
        <taxon>Embryophyta</taxon>
        <taxon>Tracheophyta</taxon>
        <taxon>Spermatophyta</taxon>
        <taxon>Magnoliopsida</taxon>
        <taxon>eudicotyledons</taxon>
        <taxon>Gunneridae</taxon>
        <taxon>Pentapetalae</taxon>
        <taxon>rosids</taxon>
        <taxon>fabids</taxon>
        <taxon>Rosales</taxon>
        <taxon>Rosaceae</taxon>
        <taxon>Amygdaloideae</taxon>
        <taxon>Amygdaleae</taxon>
        <taxon>Prunus</taxon>
    </lineage>
</organism>
<dbReference type="SUPFAM" id="SSF47473">
    <property type="entry name" value="EF-hand"/>
    <property type="match status" value="1"/>
</dbReference>
<evidence type="ECO:0000313" key="4">
    <source>
        <dbReference type="Proteomes" id="UP000507245"/>
    </source>
</evidence>
<evidence type="ECO:0000313" key="1">
    <source>
        <dbReference type="EMBL" id="CAB4289240.1"/>
    </source>
</evidence>
<evidence type="ECO:0000313" key="2">
    <source>
        <dbReference type="EMBL" id="CAB4319557.1"/>
    </source>
</evidence>
<reference evidence="2 3" key="2">
    <citation type="submission" date="2020-05" db="EMBL/GenBank/DDBJ databases">
        <authorList>
            <person name="Campoy J."/>
            <person name="Schneeberger K."/>
            <person name="Spophaly S."/>
        </authorList>
    </citation>
    <scope>NUCLEOTIDE SEQUENCE [LARGE SCALE GENOMIC DNA]</scope>
    <source>
        <strain evidence="2">PruArmRojPasFocal</strain>
    </source>
</reference>